<evidence type="ECO:0000313" key="1">
    <source>
        <dbReference type="EMBL" id="CAM9758617.1"/>
    </source>
</evidence>
<reference evidence="1" key="1">
    <citation type="submission" date="2023-05" db="EMBL/GenBank/DDBJ databases">
        <authorList>
            <consortium name="ELIXIR-Norway"/>
        </authorList>
    </citation>
    <scope>NUCLEOTIDE SEQUENCE</scope>
</reference>
<reference evidence="1" key="2">
    <citation type="submission" date="2025-03" db="EMBL/GenBank/DDBJ databases">
        <authorList>
            <consortium name="ELIXIR-Norway"/>
            <consortium name="Elixir Norway"/>
        </authorList>
    </citation>
    <scope>NUCLEOTIDE SEQUENCE</scope>
</reference>
<dbReference type="Proteomes" id="UP001162501">
    <property type="component" value="Chromosome 16"/>
</dbReference>
<sequence length="105" mass="11789">MTGPAASVPSGGQHSQERHVSWGCHHQRTGGGKRQERTPSQFRRQETKVRGRRGALAREAIAGCPPLPEASMPARLPALPERRTQHHFSTEFWLHVKFLLRNCCS</sequence>
<dbReference type="EMBL" id="OX596100">
    <property type="protein sequence ID" value="CAM9758617.1"/>
    <property type="molecule type" value="Genomic_DNA"/>
</dbReference>
<organism evidence="1 2">
    <name type="scientific">Rangifer tarandus platyrhynchus</name>
    <name type="common">Svalbard reindeer</name>
    <dbReference type="NCBI Taxonomy" id="3082113"/>
    <lineage>
        <taxon>Eukaryota</taxon>
        <taxon>Metazoa</taxon>
        <taxon>Chordata</taxon>
        <taxon>Craniata</taxon>
        <taxon>Vertebrata</taxon>
        <taxon>Euteleostomi</taxon>
        <taxon>Mammalia</taxon>
        <taxon>Eutheria</taxon>
        <taxon>Laurasiatheria</taxon>
        <taxon>Artiodactyla</taxon>
        <taxon>Ruminantia</taxon>
        <taxon>Pecora</taxon>
        <taxon>Cervidae</taxon>
        <taxon>Odocoileinae</taxon>
        <taxon>Rangifer</taxon>
    </lineage>
</organism>
<evidence type="ECO:0000313" key="2">
    <source>
        <dbReference type="Proteomes" id="UP001162501"/>
    </source>
</evidence>
<proteinExistence type="predicted"/>
<protein>
    <submittedName>
        <fullName evidence="1">Uncharacterized protein</fullName>
    </submittedName>
</protein>
<accession>A0AC59YJJ6</accession>
<gene>
    <name evidence="1" type="ORF">MRATA1EN22A_LOCUS7059</name>
</gene>
<name>A0AC59YJJ6_RANTA</name>